<evidence type="ECO:0000259" key="1">
    <source>
        <dbReference type="Pfam" id="PF13338"/>
    </source>
</evidence>
<keyword evidence="3" id="KW-1185">Reference proteome</keyword>
<dbReference type="Pfam" id="PF13338">
    <property type="entry name" value="AbiEi_4"/>
    <property type="match status" value="1"/>
</dbReference>
<evidence type="ECO:0000313" key="2">
    <source>
        <dbReference type="EMBL" id="TGY63412.1"/>
    </source>
</evidence>
<organism evidence="2 3">
    <name type="scientific">Muricaecibacterium torontonense</name>
    <dbReference type="NCBI Taxonomy" id="3032871"/>
    <lineage>
        <taxon>Bacteria</taxon>
        <taxon>Bacillati</taxon>
        <taxon>Actinomycetota</taxon>
        <taxon>Coriobacteriia</taxon>
        <taxon>Coriobacteriales</taxon>
        <taxon>Atopobiaceae</taxon>
        <taxon>Muricaecibacterium</taxon>
    </lineage>
</organism>
<reference evidence="2 3" key="1">
    <citation type="submission" date="2019-04" db="EMBL/GenBank/DDBJ databases">
        <title>Microbes associate with the intestines of laboratory mice.</title>
        <authorList>
            <person name="Navarre W."/>
            <person name="Wong E."/>
            <person name="Huang K."/>
            <person name="Tropini C."/>
            <person name="Ng K."/>
            <person name="Yu B."/>
        </authorList>
    </citation>
    <scope>NUCLEOTIDE SEQUENCE [LARGE SCALE GENOMIC DNA]</scope>
    <source>
        <strain evidence="2 3">NM07_P-09</strain>
    </source>
</reference>
<dbReference type="EMBL" id="SRYE01000001">
    <property type="protein sequence ID" value="TGY63412.1"/>
    <property type="molecule type" value="Genomic_DNA"/>
</dbReference>
<protein>
    <recommendedName>
        <fullName evidence="1">AbiEi antitoxin N-terminal domain-containing protein</fullName>
    </recommendedName>
</protein>
<feature type="domain" description="AbiEi antitoxin N-terminal" evidence="1">
    <location>
        <begin position="9"/>
        <end position="55"/>
    </location>
</feature>
<sequence length="228" mass="26003">MKALDALNKLSDLCARQKGLFTSAQAQEVGVNRTTLTRLAAHQQIVPIARGVYRAATAPALREEPVYAAWLSLDPKTPAWKRKLDNTDYVVSRETAAWLYGFDEFDPKPYAFASIERKQTRNKGIHLFKHAIKPEDVRVVDGLPVLSRQRTATEILKYCPNTRAIIDFLSTLTPEERPLSMMRLLGNRETKFSSLDAHQIRSVCNLWRKEDRSLRNDWGTDHTGRTHS</sequence>
<dbReference type="InterPro" id="IPR025159">
    <property type="entry name" value="AbiEi_N"/>
</dbReference>
<dbReference type="Proteomes" id="UP000310263">
    <property type="component" value="Unassembled WGS sequence"/>
</dbReference>
<name>A0A4S2F4K2_9ACTN</name>
<dbReference type="AlphaFoldDB" id="A0A4S2F4K2"/>
<gene>
    <name evidence="2" type="ORF">E5334_02630</name>
</gene>
<evidence type="ECO:0000313" key="3">
    <source>
        <dbReference type="Proteomes" id="UP000310263"/>
    </source>
</evidence>
<comment type="caution">
    <text evidence="2">The sequence shown here is derived from an EMBL/GenBank/DDBJ whole genome shotgun (WGS) entry which is preliminary data.</text>
</comment>
<dbReference type="RefSeq" id="WP_136012039.1">
    <property type="nucleotide sequence ID" value="NZ_SRYE01000001.1"/>
</dbReference>
<proteinExistence type="predicted"/>
<dbReference type="OrthoDB" id="3356078at2"/>
<accession>A0A4S2F4K2</accession>